<evidence type="ECO:0000256" key="1">
    <source>
        <dbReference type="ARBA" id="ARBA00008791"/>
    </source>
</evidence>
<dbReference type="PATRIC" id="fig|656366.3.peg.1280"/>
<comment type="similarity">
    <text evidence="1">Belongs to the universal stress protein A family.</text>
</comment>
<dbReference type="OrthoDB" id="6174426at2"/>
<keyword evidence="4" id="KW-1185">Reference proteome</keyword>
<dbReference type="AlphaFoldDB" id="A0A0M4RNS5"/>
<dbReference type="RefSeq" id="WP_062006454.1">
    <property type="nucleotide sequence ID" value="NZ_CP012677.1"/>
</dbReference>
<evidence type="ECO:0000313" key="3">
    <source>
        <dbReference type="EMBL" id="ALE91988.1"/>
    </source>
</evidence>
<dbReference type="InterPro" id="IPR006016">
    <property type="entry name" value="UspA"/>
</dbReference>
<sequence>MNSKHVASPVIVGVDGSESSIAALREAERVAASLNAPLQALMCWNYPSASSVPYGPGSFDFKGAAEKILDASVENAFGLDWPVNLSTRLEQGSPRAILIEASKDAALLVLGRRGKGGFRGLLMGSVSSACTAHAHCPVLVVHAPQTGESHV</sequence>
<accession>A0A0M4RNS5</accession>
<proteinExistence type="inferred from homology"/>
<dbReference type="PRINTS" id="PR01438">
    <property type="entry name" value="UNVRSLSTRESS"/>
</dbReference>
<dbReference type="EMBL" id="CP012677">
    <property type="protein sequence ID" value="ALE91988.1"/>
    <property type="molecule type" value="Genomic_DNA"/>
</dbReference>
<dbReference type="PANTHER" id="PTHR46553:SF3">
    <property type="entry name" value="ADENINE NUCLEOTIDE ALPHA HYDROLASES-LIKE SUPERFAMILY PROTEIN"/>
    <property type="match status" value="1"/>
</dbReference>
<evidence type="ECO:0000259" key="2">
    <source>
        <dbReference type="Pfam" id="PF00582"/>
    </source>
</evidence>
<gene>
    <name evidence="3" type="ORF">AOC05_06000</name>
</gene>
<dbReference type="Gene3D" id="3.40.50.620">
    <property type="entry name" value="HUPs"/>
    <property type="match status" value="1"/>
</dbReference>
<dbReference type="InterPro" id="IPR014729">
    <property type="entry name" value="Rossmann-like_a/b/a_fold"/>
</dbReference>
<dbReference type="InterPro" id="IPR006015">
    <property type="entry name" value="Universal_stress_UspA"/>
</dbReference>
<dbReference type="PANTHER" id="PTHR46553">
    <property type="entry name" value="ADENINE NUCLEOTIDE ALPHA HYDROLASES-LIKE SUPERFAMILY PROTEIN"/>
    <property type="match status" value="1"/>
</dbReference>
<dbReference type="SUPFAM" id="SSF52402">
    <property type="entry name" value="Adenine nucleotide alpha hydrolases-like"/>
    <property type="match status" value="1"/>
</dbReference>
<feature type="domain" description="UspA" evidence="2">
    <location>
        <begin position="9"/>
        <end position="142"/>
    </location>
</feature>
<evidence type="ECO:0000313" key="4">
    <source>
        <dbReference type="Proteomes" id="UP000062833"/>
    </source>
</evidence>
<dbReference type="Pfam" id="PF00582">
    <property type="entry name" value="Usp"/>
    <property type="match status" value="1"/>
</dbReference>
<organism evidence="3 4">
    <name type="scientific">Arthrobacter alpinus</name>
    <dbReference type="NCBI Taxonomy" id="656366"/>
    <lineage>
        <taxon>Bacteria</taxon>
        <taxon>Bacillati</taxon>
        <taxon>Actinomycetota</taxon>
        <taxon>Actinomycetes</taxon>
        <taxon>Micrococcales</taxon>
        <taxon>Micrococcaceae</taxon>
        <taxon>Arthrobacter</taxon>
    </lineage>
</organism>
<dbReference type="KEGG" id="aaq:AOC05_06000"/>
<name>A0A0M4RNS5_9MICC</name>
<protein>
    <submittedName>
        <fullName evidence="3">Universal stress protein UspA</fullName>
    </submittedName>
</protein>
<reference evidence="4" key="1">
    <citation type="submission" date="2015-09" db="EMBL/GenBank/DDBJ databases">
        <title>Complete genome of Arthrobacter alpinus strain R3.8.</title>
        <authorList>
            <person name="See-Too W.S."/>
            <person name="Chan K.G."/>
        </authorList>
    </citation>
    <scope>NUCLEOTIDE SEQUENCE [LARGE SCALE GENOMIC DNA]</scope>
    <source>
        <strain evidence="4">R3.8</strain>
    </source>
</reference>
<dbReference type="Proteomes" id="UP000062833">
    <property type="component" value="Chromosome"/>
</dbReference>